<sequence>MAVGWLTLDVGEKALIYDKNGSARIEEGPQRLFLFREKYKRMACYSASQKEYLEIKYHDGKTQHIRGPCKSYLNQIIHISVQVKQLISLDANEALVVYTQDDKTKQVQRRVQFGPTLFLQGENEWLHEFSWHGTDPSNKTRMIAGQHCFTVLRIIPDQFYYNVDEVRTSDDALLRIKLMMFYELTDIEMMLNSTQDPMADFVNCLIADVIAFAAKRSYVEFIETASELNEISNYPQLTERCKDIGYNVSKVVFRGYYAHDKLQRMHDMMITRRTNLRLQYEQEVQEQTMTDLKLKAEVDRMEQGQINSLCHLPRTSLEHRLALERKSHEQKISKMQQEDQAKLNAQAACDQQEVEFLSGLRAMQVDVTSLLVTRAGHPEKVTHILADKNAANIHLHHNDPQTSPYLHHQVSRRQRYLRLHMSGRPVNSSFLDLSSFCFQTNKKKKEKKTYPLML</sequence>
<gene>
    <name evidence="1" type="ORF">EGW08_019887</name>
</gene>
<dbReference type="AlphaFoldDB" id="A0A3S0ZDB9"/>
<dbReference type="Proteomes" id="UP000271974">
    <property type="component" value="Unassembled WGS sequence"/>
</dbReference>
<evidence type="ECO:0000313" key="1">
    <source>
        <dbReference type="EMBL" id="RUS72351.1"/>
    </source>
</evidence>
<organism evidence="1 2">
    <name type="scientific">Elysia chlorotica</name>
    <name type="common">Eastern emerald elysia</name>
    <name type="synonym">Sea slug</name>
    <dbReference type="NCBI Taxonomy" id="188477"/>
    <lineage>
        <taxon>Eukaryota</taxon>
        <taxon>Metazoa</taxon>
        <taxon>Spiralia</taxon>
        <taxon>Lophotrochozoa</taxon>
        <taxon>Mollusca</taxon>
        <taxon>Gastropoda</taxon>
        <taxon>Heterobranchia</taxon>
        <taxon>Euthyneura</taxon>
        <taxon>Panpulmonata</taxon>
        <taxon>Sacoglossa</taxon>
        <taxon>Placobranchoidea</taxon>
        <taxon>Plakobranchidae</taxon>
        <taxon>Elysia</taxon>
    </lineage>
</organism>
<keyword evidence="2" id="KW-1185">Reference proteome</keyword>
<dbReference type="OrthoDB" id="10266334at2759"/>
<evidence type="ECO:0008006" key="3">
    <source>
        <dbReference type="Google" id="ProtNLM"/>
    </source>
</evidence>
<proteinExistence type="predicted"/>
<protein>
    <recommendedName>
        <fullName evidence="3">Band 7 domain-containing protein</fullName>
    </recommendedName>
</protein>
<evidence type="ECO:0000313" key="2">
    <source>
        <dbReference type="Proteomes" id="UP000271974"/>
    </source>
</evidence>
<dbReference type="EMBL" id="RQTK01001077">
    <property type="protein sequence ID" value="RUS72351.1"/>
    <property type="molecule type" value="Genomic_DNA"/>
</dbReference>
<name>A0A3S0ZDB9_ELYCH</name>
<reference evidence="1 2" key="1">
    <citation type="submission" date="2019-01" db="EMBL/GenBank/DDBJ databases">
        <title>A draft genome assembly of the solar-powered sea slug Elysia chlorotica.</title>
        <authorList>
            <person name="Cai H."/>
            <person name="Li Q."/>
            <person name="Fang X."/>
            <person name="Li J."/>
            <person name="Curtis N.E."/>
            <person name="Altenburger A."/>
            <person name="Shibata T."/>
            <person name="Feng M."/>
            <person name="Maeda T."/>
            <person name="Schwartz J.A."/>
            <person name="Shigenobu S."/>
            <person name="Lundholm N."/>
            <person name="Nishiyama T."/>
            <person name="Yang H."/>
            <person name="Hasebe M."/>
            <person name="Li S."/>
            <person name="Pierce S.K."/>
            <person name="Wang J."/>
        </authorList>
    </citation>
    <scope>NUCLEOTIDE SEQUENCE [LARGE SCALE GENOMIC DNA]</scope>
    <source>
        <strain evidence="1">EC2010</strain>
        <tissue evidence="1">Whole organism of an adult</tissue>
    </source>
</reference>
<accession>A0A3S0ZDB9</accession>
<comment type="caution">
    <text evidence="1">The sequence shown here is derived from an EMBL/GenBank/DDBJ whole genome shotgun (WGS) entry which is preliminary data.</text>
</comment>